<gene>
    <name evidence="3" type="ORF">J8N05_00430</name>
</gene>
<keyword evidence="2" id="KW-1133">Transmembrane helix</keyword>
<keyword evidence="2" id="KW-0472">Membrane</keyword>
<feature type="compositionally biased region" description="Gly residues" evidence="1">
    <location>
        <begin position="196"/>
        <end position="211"/>
    </location>
</feature>
<proteinExistence type="predicted"/>
<dbReference type="AlphaFoldDB" id="A0A941B182"/>
<dbReference type="EMBL" id="JAGPYQ010000001">
    <property type="protein sequence ID" value="MBQ0846685.1"/>
    <property type="molecule type" value="Genomic_DNA"/>
</dbReference>
<feature type="compositionally biased region" description="Low complexity" evidence="1">
    <location>
        <begin position="180"/>
        <end position="195"/>
    </location>
</feature>
<name>A0A941B182_9ACTN</name>
<protein>
    <recommendedName>
        <fullName evidence="5">Peptidoglycan binding domain-containing protein</fullName>
    </recommendedName>
</protein>
<dbReference type="InterPro" id="IPR052913">
    <property type="entry name" value="Glycopeptide_resist_protein"/>
</dbReference>
<feature type="transmembrane region" description="Helical" evidence="2">
    <location>
        <begin position="475"/>
        <end position="496"/>
    </location>
</feature>
<evidence type="ECO:0000256" key="2">
    <source>
        <dbReference type="SAM" id="Phobius"/>
    </source>
</evidence>
<dbReference type="PANTHER" id="PTHR35788">
    <property type="entry name" value="EXPORTED PROTEIN-RELATED"/>
    <property type="match status" value="1"/>
</dbReference>
<organism evidence="3 4">
    <name type="scientific">Streptomyces liliiviolaceus</name>
    <dbReference type="NCBI Taxonomy" id="2823109"/>
    <lineage>
        <taxon>Bacteria</taxon>
        <taxon>Bacillati</taxon>
        <taxon>Actinomycetota</taxon>
        <taxon>Actinomycetes</taxon>
        <taxon>Kitasatosporales</taxon>
        <taxon>Streptomycetaceae</taxon>
        <taxon>Streptomyces</taxon>
    </lineage>
</organism>
<feature type="compositionally biased region" description="Polar residues" evidence="1">
    <location>
        <begin position="82"/>
        <end position="94"/>
    </location>
</feature>
<sequence length="784" mass="75583">MSRETDSSSSGPNGRGGTAYPSGTPPYGTPMASDGAADAGRSAGDRPEQPKTETTLTTRIRINIPGSRPIPPVVVRTPVANAESSDATGASRSTAPEAGPPALPTRPVDSDTGSHPAPGAGGAGASGGGAEEKRSDWFAPRKAGAPKGGPGGGNANGAGMAAGSGAQGPATGAGAGVGPSGAPTARPGGAATPGARPGGGTNGAGLPGAGGTAPVAPGHGGGTGSFDVSRALAAGPLGTGPGGSPYPTGAQAGDNGGAEPRRDGLPYFSDGGQNGQGAQNGQNGQGGQRGPAGPTGGPVSGDTPLAAPGAPGGQGFPGGHRAPGNPGAPGGQAGPGGHRAPGGPGPGGQGAPGGPDASGFPGGKGAQSGSAFNGAPAGAGRPGGGLSDDTAILTPQVPAPEPGAPGYGGAGENVSGHTLTSGIPVVPSAPNSPFGPGAHTDGPLPHQPPKLPEPVSPAAPAAARPKQKKKGRNKLVLLVTGVVALGGLAYGAGLLMNHSDVPKGTSVLGVDIGGGTRDEAVQKLDDAFKASAAKPLQLSVEGDTVALKPDQAGLQLDSQATVRAAAGSDYNPVSVIGSLIGQERVVAPVMPVDEEKLAAALEGAAGGSGSATEGTIKFQSGKAVAVYGKAGQGIDIDRSTKAVEDAYRTQVETGESAPVKVPTTAKEPKVSKAEVDRMMKEFAQPAMSGLVTIKAGAAVVQFSPENSLWKFLGVKATPEGKLVDYYDLPALKELYGGAFDGVTIARGNGKKTAVTPQDVVGALRQALLGKTAADRVGVIETNPT</sequence>
<feature type="compositionally biased region" description="Gly residues" evidence="1">
    <location>
        <begin position="119"/>
        <end position="129"/>
    </location>
</feature>
<feature type="compositionally biased region" description="Gly residues" evidence="1">
    <location>
        <begin position="146"/>
        <end position="179"/>
    </location>
</feature>
<reference evidence="3 4" key="1">
    <citation type="submission" date="2021-04" db="EMBL/GenBank/DDBJ databases">
        <authorList>
            <person name="Tang X."/>
            <person name="Zhou X."/>
            <person name="Chen X."/>
            <person name="Cernava T."/>
            <person name="Zhang C."/>
        </authorList>
    </citation>
    <scope>NUCLEOTIDE SEQUENCE [LARGE SCALE GENOMIC DNA]</scope>
    <source>
        <strain evidence="3 4">BH-SS-21</strain>
    </source>
</reference>
<evidence type="ECO:0000313" key="3">
    <source>
        <dbReference type="EMBL" id="MBQ0846685.1"/>
    </source>
</evidence>
<evidence type="ECO:0000256" key="1">
    <source>
        <dbReference type="SAM" id="MobiDB-lite"/>
    </source>
</evidence>
<feature type="compositionally biased region" description="Gly residues" evidence="1">
    <location>
        <begin position="327"/>
        <end position="353"/>
    </location>
</feature>
<evidence type="ECO:0000313" key="4">
    <source>
        <dbReference type="Proteomes" id="UP000677413"/>
    </source>
</evidence>
<feature type="region of interest" description="Disordered" evidence="1">
    <location>
        <begin position="1"/>
        <end position="470"/>
    </location>
</feature>
<feature type="compositionally biased region" description="Pro residues" evidence="1">
    <location>
        <begin position="445"/>
        <end position="457"/>
    </location>
</feature>
<dbReference type="RefSeq" id="WP_210880509.1">
    <property type="nucleotide sequence ID" value="NZ_JAGPYQ010000001.1"/>
</dbReference>
<keyword evidence="2" id="KW-0812">Transmembrane</keyword>
<comment type="caution">
    <text evidence="3">The sequence shown here is derived from an EMBL/GenBank/DDBJ whole genome shotgun (WGS) entry which is preliminary data.</text>
</comment>
<dbReference type="Proteomes" id="UP000677413">
    <property type="component" value="Unassembled WGS sequence"/>
</dbReference>
<keyword evidence="4" id="KW-1185">Reference proteome</keyword>
<feature type="compositionally biased region" description="Low complexity" evidence="1">
    <location>
        <begin position="32"/>
        <end position="42"/>
    </location>
</feature>
<accession>A0A941B182</accession>
<feature type="compositionally biased region" description="Gly residues" evidence="1">
    <location>
        <begin position="283"/>
        <end position="299"/>
    </location>
</feature>
<evidence type="ECO:0008006" key="5">
    <source>
        <dbReference type="Google" id="ProtNLM"/>
    </source>
</evidence>
<dbReference type="PANTHER" id="PTHR35788:SF1">
    <property type="entry name" value="EXPORTED PROTEIN"/>
    <property type="match status" value="1"/>
</dbReference>